<evidence type="ECO:0000256" key="6">
    <source>
        <dbReference type="ARBA" id="ARBA00022737"/>
    </source>
</evidence>
<keyword evidence="8 14" id="KW-1133">Transmembrane helix</keyword>
<evidence type="ECO:0000256" key="14">
    <source>
        <dbReference type="SAM" id="Phobius"/>
    </source>
</evidence>
<keyword evidence="6" id="KW-0677">Repeat</keyword>
<dbReference type="InterPro" id="IPR036116">
    <property type="entry name" value="FN3_sf"/>
</dbReference>
<sequence>MAQLLIYCVLIAVTRLTVGREIPSPPYIVKQPPTDEVMFHVEKDGENDKPFYIECEASGEPAPTYRWVKNGKPFEWQAYDDRISQQPGRGTLSIAKPQDVDLGQYQCFAENEYGIATSNSVFMRKAELNSFKIQAPISLSGEEGKPFKLECHPPDGWPKPVVHWIILYTNGGFKTINSSRMTLDPEGNLWFSNLTKQDSTDNFMYACAATSPTKFEYKYGNRVLLNIVSTTASAALNKYPPEKQYVTKKQEVALRGKRVELFCIFGGTPLPQTVWRKNGNLLQSSERITQGNYGKSLIINVVDFDDDGSYTCEVSNGVGEAKSYSIDLRVISAPYFTKEPERQNAAEGETVEFRCEASGSPEPEIKWIYNGKPLEYAPTNERREVSKDRIVIRNLEKKDTANYGCNATNSLGYVYKDVYVNVLALAPEITEAPTNMDAVDNQNINITCRVLGAPKPIIKWIHNGKALTGGRYTIHEDGNLQISETQFDDRGEYTCYAENKFGNASASAKLDIREHTYITDGPRDYEVEAGTSATFRCNAVADESSKLEIIWIKNDKPIDFDGEARFVKSSDYSLTITKTIELDSGTYTCLAKTDLDEASAKAQLTVQAVPNPPELKNLKCDAKDATINWISMGDNRTPILHYIIQYNTSFTPDSWEDIFDAVPAAEMSYTVPLSPWANYTFRVIAQNKIGKSQPSGHSDVCTTPPEVPHKNPDNVKGEGDKPNNMVITWTRMPEIEHNAPKFQYRVFWKRDIPGQNFTVVDIYDWRQDRYVVDNQPSFQRYRIKVIAMNELGEANVSPKEVTGYSGESEPEQAPTNFTVLQVEAPTTALLSWNPVDPESVHGHFRGYKIKTWSDASSISNEIQVQGDAAKALISTFVPHTKNYAQVYVYNGKFNGPPSEILAFMTPEGVPGQMDFLEAYPLGSSAFLLRWEKPERPNGILTGYNIYYATISSNMKVEAEIPRKPQITDPNIKRAKLAGLKPGTKYRIFITATTVVGESEKLFIERSTKPLGSYLPSKPTFEWEPIKDGLTSSIRVHWRPNEDGKPGSHFYVKYRKKGESTYRQTPPELNEDFQIVTGLESGEVYEFIVVAVDGNFNVGSDVQEVSTDDGNGIVIVHKENVATAGWFIGMMLAITFLLILFIIVCIIKRNRGGKYAVHEREQANGRHDYPDEGGFHEYSQPLDNKSHGRASMSSEPKVGPESDTDSMAEYGDGDTEGMNEDGSFIGQYGRKRGQGETSSQGFATLV</sequence>
<proteinExistence type="predicted"/>
<evidence type="ECO:0000256" key="12">
    <source>
        <dbReference type="ARBA" id="ARBA00023319"/>
    </source>
</evidence>
<dbReference type="FunFam" id="2.60.40.10:FF:000005">
    <property type="entry name" value="Neuronal cell adhesion molecule"/>
    <property type="match status" value="1"/>
</dbReference>
<evidence type="ECO:0000256" key="8">
    <source>
        <dbReference type="ARBA" id="ARBA00022989"/>
    </source>
</evidence>
<dbReference type="PANTHER" id="PTHR44170">
    <property type="entry name" value="PROTEIN SIDEKICK"/>
    <property type="match status" value="1"/>
</dbReference>
<feature type="region of interest" description="Disordered" evidence="13">
    <location>
        <begin position="1164"/>
        <end position="1245"/>
    </location>
</feature>
<dbReference type="FunFam" id="2.60.40.10:FF:001928">
    <property type="entry name" value="neuroglian isoform X2"/>
    <property type="match status" value="1"/>
</dbReference>
<feature type="compositionally biased region" description="Acidic residues" evidence="13">
    <location>
        <begin position="1201"/>
        <end position="1218"/>
    </location>
</feature>
<dbReference type="EMBL" id="JARQZJ010000125">
    <property type="protein sequence ID" value="KAK9890272.1"/>
    <property type="molecule type" value="Genomic_DNA"/>
</dbReference>
<keyword evidence="7" id="KW-0130">Cell adhesion</keyword>
<dbReference type="SMART" id="SM00406">
    <property type="entry name" value="IGv"/>
    <property type="match status" value="2"/>
</dbReference>
<evidence type="ECO:0000256" key="15">
    <source>
        <dbReference type="SAM" id="SignalP"/>
    </source>
</evidence>
<feature type="domain" description="Fibronectin type-III" evidence="17">
    <location>
        <begin position="909"/>
        <end position="1010"/>
    </location>
</feature>
<organism evidence="18 19">
    <name type="scientific">Henosepilachna vigintioctopunctata</name>
    <dbReference type="NCBI Taxonomy" id="420089"/>
    <lineage>
        <taxon>Eukaryota</taxon>
        <taxon>Metazoa</taxon>
        <taxon>Ecdysozoa</taxon>
        <taxon>Arthropoda</taxon>
        <taxon>Hexapoda</taxon>
        <taxon>Insecta</taxon>
        <taxon>Pterygota</taxon>
        <taxon>Neoptera</taxon>
        <taxon>Endopterygota</taxon>
        <taxon>Coleoptera</taxon>
        <taxon>Polyphaga</taxon>
        <taxon>Cucujiformia</taxon>
        <taxon>Coccinelloidea</taxon>
        <taxon>Coccinellidae</taxon>
        <taxon>Epilachninae</taxon>
        <taxon>Epilachnini</taxon>
        <taxon>Henosepilachna</taxon>
    </lineage>
</organism>
<protein>
    <recommendedName>
        <fullName evidence="20">Neuroglian</fullName>
    </recommendedName>
</protein>
<evidence type="ECO:0000256" key="9">
    <source>
        <dbReference type="ARBA" id="ARBA00023136"/>
    </source>
</evidence>
<dbReference type="PROSITE" id="PS50835">
    <property type="entry name" value="IG_LIKE"/>
    <property type="match status" value="5"/>
</dbReference>
<feature type="compositionally biased region" description="Basic and acidic residues" evidence="13">
    <location>
        <begin position="1164"/>
        <end position="1174"/>
    </location>
</feature>
<reference evidence="18 19" key="1">
    <citation type="submission" date="2023-03" db="EMBL/GenBank/DDBJ databases">
        <title>Genome insight into feeding habits of ladybird beetles.</title>
        <authorList>
            <person name="Li H.-S."/>
            <person name="Huang Y.-H."/>
            <person name="Pang H."/>
        </authorList>
    </citation>
    <scope>NUCLEOTIDE SEQUENCE [LARGE SCALE GENOMIC DNA]</scope>
    <source>
        <strain evidence="18">SYSU_2023b</strain>
        <tissue evidence="18">Whole body</tissue>
    </source>
</reference>
<dbReference type="InterPro" id="IPR003961">
    <property type="entry name" value="FN3_dom"/>
</dbReference>
<feature type="domain" description="Ig-like" evidence="16">
    <location>
        <begin position="427"/>
        <end position="511"/>
    </location>
</feature>
<dbReference type="GO" id="GO:0007411">
    <property type="term" value="P:axon guidance"/>
    <property type="evidence" value="ECO:0007669"/>
    <property type="project" value="TreeGrafter"/>
</dbReference>
<accession>A0AAW1VC17</accession>
<dbReference type="FunFam" id="2.60.40.10:FF:000035">
    <property type="entry name" value="Contactin 1"/>
    <property type="match status" value="1"/>
</dbReference>
<comment type="subcellular location">
    <subcellularLocation>
        <location evidence="1">Cell membrane</location>
    </subcellularLocation>
    <subcellularLocation>
        <location evidence="2">Membrane</location>
        <topology evidence="2">Single-pass type I membrane protein</topology>
    </subcellularLocation>
</comment>
<name>A0AAW1VC17_9CUCU</name>
<feature type="region of interest" description="Disordered" evidence="13">
    <location>
        <begin position="690"/>
        <end position="722"/>
    </location>
</feature>
<dbReference type="FunFam" id="2.60.40.10:FF:001718">
    <property type="entry name" value="Neuroglian, isoform D"/>
    <property type="match status" value="1"/>
</dbReference>
<dbReference type="Pfam" id="PF07679">
    <property type="entry name" value="I-set"/>
    <property type="match status" value="4"/>
</dbReference>
<evidence type="ECO:0000256" key="3">
    <source>
        <dbReference type="ARBA" id="ARBA00022475"/>
    </source>
</evidence>
<evidence type="ECO:0000256" key="11">
    <source>
        <dbReference type="ARBA" id="ARBA00023180"/>
    </source>
</evidence>
<feature type="domain" description="Ig-like" evidence="16">
    <location>
        <begin position="334"/>
        <end position="421"/>
    </location>
</feature>
<feature type="transmembrane region" description="Helical" evidence="14">
    <location>
        <begin position="1123"/>
        <end position="1146"/>
    </location>
</feature>
<keyword evidence="11" id="KW-0325">Glycoprotein</keyword>
<evidence type="ECO:0000256" key="7">
    <source>
        <dbReference type="ARBA" id="ARBA00022889"/>
    </source>
</evidence>
<dbReference type="InterPro" id="IPR013783">
    <property type="entry name" value="Ig-like_fold"/>
</dbReference>
<feature type="domain" description="Fibronectin type-III" evidence="17">
    <location>
        <begin position="711"/>
        <end position="808"/>
    </location>
</feature>
<dbReference type="InterPro" id="IPR003599">
    <property type="entry name" value="Ig_sub"/>
</dbReference>
<dbReference type="GO" id="GO:0005886">
    <property type="term" value="C:plasma membrane"/>
    <property type="evidence" value="ECO:0007669"/>
    <property type="project" value="UniProtKB-SubCell"/>
</dbReference>
<feature type="domain" description="Fibronectin type-III" evidence="17">
    <location>
        <begin position="813"/>
        <end position="908"/>
    </location>
</feature>
<keyword evidence="4 14" id="KW-0812">Transmembrane</keyword>
<feature type="compositionally biased region" description="Polar residues" evidence="13">
    <location>
        <begin position="1234"/>
        <end position="1245"/>
    </location>
</feature>
<dbReference type="GO" id="GO:0030424">
    <property type="term" value="C:axon"/>
    <property type="evidence" value="ECO:0007669"/>
    <property type="project" value="TreeGrafter"/>
</dbReference>
<evidence type="ECO:0000256" key="2">
    <source>
        <dbReference type="ARBA" id="ARBA00004479"/>
    </source>
</evidence>
<keyword evidence="5 15" id="KW-0732">Signal</keyword>
<dbReference type="FunFam" id="2.60.40.10:FF:000028">
    <property type="entry name" value="Neuronal cell adhesion molecule"/>
    <property type="match status" value="1"/>
</dbReference>
<evidence type="ECO:0000256" key="13">
    <source>
        <dbReference type="SAM" id="MobiDB-lite"/>
    </source>
</evidence>
<dbReference type="InterPro" id="IPR007110">
    <property type="entry name" value="Ig-like_dom"/>
</dbReference>
<keyword evidence="19" id="KW-1185">Reference proteome</keyword>
<evidence type="ECO:0000259" key="17">
    <source>
        <dbReference type="PROSITE" id="PS50853"/>
    </source>
</evidence>
<dbReference type="GO" id="GO:0098609">
    <property type="term" value="P:cell-cell adhesion"/>
    <property type="evidence" value="ECO:0007669"/>
    <property type="project" value="TreeGrafter"/>
</dbReference>
<dbReference type="SMART" id="SM00060">
    <property type="entry name" value="FN3"/>
    <property type="match status" value="5"/>
</dbReference>
<evidence type="ECO:0000313" key="19">
    <source>
        <dbReference type="Proteomes" id="UP001431783"/>
    </source>
</evidence>
<dbReference type="FunFam" id="2.60.40.10:FF:000004">
    <property type="entry name" value="DCC isoform 1"/>
    <property type="match status" value="1"/>
</dbReference>
<dbReference type="Pfam" id="PF00041">
    <property type="entry name" value="fn3"/>
    <property type="match status" value="4"/>
</dbReference>
<evidence type="ECO:0000313" key="18">
    <source>
        <dbReference type="EMBL" id="KAK9890272.1"/>
    </source>
</evidence>
<feature type="domain" description="Fibronectin type-III" evidence="17">
    <location>
        <begin position="609"/>
        <end position="706"/>
    </location>
</feature>
<evidence type="ECO:0008006" key="20">
    <source>
        <dbReference type="Google" id="ProtNLM"/>
    </source>
</evidence>
<gene>
    <name evidence="18" type="ORF">WA026_010380</name>
</gene>
<evidence type="ECO:0000256" key="10">
    <source>
        <dbReference type="ARBA" id="ARBA00023157"/>
    </source>
</evidence>
<dbReference type="SUPFAM" id="SSF49265">
    <property type="entry name" value="Fibronectin type III"/>
    <property type="match status" value="3"/>
</dbReference>
<dbReference type="FunFam" id="2.60.40.10:FF:001687">
    <property type="entry name" value="Neuroglian, isoform E"/>
    <property type="match status" value="1"/>
</dbReference>
<dbReference type="InterPro" id="IPR013106">
    <property type="entry name" value="Ig_V-set"/>
</dbReference>
<dbReference type="SMART" id="SM00408">
    <property type="entry name" value="IGc2"/>
    <property type="match status" value="6"/>
</dbReference>
<evidence type="ECO:0000256" key="1">
    <source>
        <dbReference type="ARBA" id="ARBA00004236"/>
    </source>
</evidence>
<comment type="caution">
    <text evidence="18">The sequence shown here is derived from an EMBL/GenBank/DDBJ whole genome shotgun (WGS) entry which is preliminary data.</text>
</comment>
<feature type="domain" description="Ig-like" evidence="16">
    <location>
        <begin position="516"/>
        <end position="605"/>
    </location>
</feature>
<dbReference type="InterPro" id="IPR036179">
    <property type="entry name" value="Ig-like_dom_sf"/>
</dbReference>
<keyword evidence="3" id="KW-1003">Cell membrane</keyword>
<dbReference type="FunFam" id="2.60.40.10:FF:000032">
    <property type="entry name" value="palladin isoform X1"/>
    <property type="match status" value="1"/>
</dbReference>
<dbReference type="Pfam" id="PF13927">
    <property type="entry name" value="Ig_3"/>
    <property type="match status" value="1"/>
</dbReference>
<keyword evidence="9 14" id="KW-0472">Membrane</keyword>
<evidence type="ECO:0000256" key="4">
    <source>
        <dbReference type="ARBA" id="ARBA00022692"/>
    </source>
</evidence>
<dbReference type="InterPro" id="IPR026966">
    <property type="entry name" value="Neurofascin/L1/NrCAM_C"/>
</dbReference>
<dbReference type="Gene3D" id="2.60.40.10">
    <property type="entry name" value="Immunoglobulins"/>
    <property type="match status" value="11"/>
</dbReference>
<keyword evidence="10" id="KW-1015">Disulfide bond</keyword>
<dbReference type="CDD" id="cd00063">
    <property type="entry name" value="FN3"/>
    <property type="match status" value="5"/>
</dbReference>
<dbReference type="Pfam" id="PF13882">
    <property type="entry name" value="Bravo_FIGEY"/>
    <property type="match status" value="1"/>
</dbReference>
<dbReference type="InterPro" id="IPR013098">
    <property type="entry name" value="Ig_I-set"/>
</dbReference>
<evidence type="ECO:0000259" key="16">
    <source>
        <dbReference type="PROSITE" id="PS50835"/>
    </source>
</evidence>
<dbReference type="PANTHER" id="PTHR44170:SF6">
    <property type="entry name" value="CONTACTIN"/>
    <property type="match status" value="1"/>
</dbReference>
<dbReference type="SMART" id="SM00409">
    <property type="entry name" value="IG"/>
    <property type="match status" value="6"/>
</dbReference>
<dbReference type="InterPro" id="IPR003598">
    <property type="entry name" value="Ig_sub2"/>
</dbReference>
<feature type="signal peptide" evidence="15">
    <location>
        <begin position="1"/>
        <end position="19"/>
    </location>
</feature>
<dbReference type="AlphaFoldDB" id="A0AAW1VC17"/>
<feature type="domain" description="Ig-like" evidence="16">
    <location>
        <begin position="26"/>
        <end position="129"/>
    </location>
</feature>
<evidence type="ECO:0000256" key="5">
    <source>
        <dbReference type="ARBA" id="ARBA00022729"/>
    </source>
</evidence>
<feature type="domain" description="Fibronectin type-III" evidence="17">
    <location>
        <begin position="1014"/>
        <end position="1109"/>
    </location>
</feature>
<keyword evidence="12" id="KW-0393">Immunoglobulin domain</keyword>
<feature type="domain" description="Ig-like" evidence="16">
    <location>
        <begin position="241"/>
        <end position="325"/>
    </location>
</feature>
<feature type="chain" id="PRO_5043430268" description="Neuroglian" evidence="15">
    <location>
        <begin position="20"/>
        <end position="1245"/>
    </location>
</feature>
<dbReference type="PROSITE" id="PS50853">
    <property type="entry name" value="FN3"/>
    <property type="match status" value="5"/>
</dbReference>
<feature type="compositionally biased region" description="Basic and acidic residues" evidence="13">
    <location>
        <begin position="707"/>
        <end position="721"/>
    </location>
</feature>
<dbReference type="SUPFAM" id="SSF48726">
    <property type="entry name" value="Immunoglobulin"/>
    <property type="match status" value="6"/>
</dbReference>
<dbReference type="Proteomes" id="UP001431783">
    <property type="component" value="Unassembled WGS sequence"/>
</dbReference>